<dbReference type="PANTHER" id="PTHR42970:SF1">
    <property type="entry name" value="PECTATE LYASE C-RELATED"/>
    <property type="match status" value="1"/>
</dbReference>
<dbReference type="SUPFAM" id="SSF51126">
    <property type="entry name" value="Pectin lyase-like"/>
    <property type="match status" value="1"/>
</dbReference>
<feature type="region of interest" description="Disordered" evidence="3">
    <location>
        <begin position="411"/>
        <end position="450"/>
    </location>
</feature>
<evidence type="ECO:0000256" key="3">
    <source>
        <dbReference type="SAM" id="MobiDB-lite"/>
    </source>
</evidence>
<sequence>MNPNLPVFGCMVSLLAGLCHGPAQAAETIGAEIRAFPDAEGWGAATVGGRGGRVIKVTNLNSSGPGSLAEACAAQGPRIVIFEVSGVIRGSILITQPHLTIAGQTAPGAGITIEGMLSSYDYGVHDVIVRHLRVRRNRDSGSGGDCLQFGGLGPRKTGTYNIILDHLSLSWGNDEMIDLYHAHHVTVQWCTVEESDDQGHSKGAHNFGVISAAEDSGAVSLHHNLWAHHGRRVPCLAPYREHAAGDFCNNVVYNCRGGYTEDGHGERARSPVNLHKNYYRRGPQTLDRLYPYALSPHMDYYVRDNYFEDWGYQDHPRHWTYGNRPKGVPRWIQFNNNGRELDEPALVPVVQALDPRDVYHVVLATAGCWPRDRVTLRTIEEVKTKSGAWGRNAPLKPADEWFLQGLARGEAPLDTDGDGMPDAWEQPHHLNPLDADDATQRVPAGSSQRDRHQGYTYLEFYLNELADNLVPQSSSSITGSRR</sequence>
<reference evidence="5" key="1">
    <citation type="journal article" date="2020" name="mSystems">
        <title>Genome- and Community-Level Interaction Insights into Carbon Utilization and Element Cycling Functions of Hydrothermarchaeota in Hydrothermal Sediment.</title>
        <authorList>
            <person name="Zhou Z."/>
            <person name="Liu Y."/>
            <person name="Xu W."/>
            <person name="Pan J."/>
            <person name="Luo Z.H."/>
            <person name="Li M."/>
        </authorList>
    </citation>
    <scope>NUCLEOTIDE SEQUENCE [LARGE SCALE GENOMIC DNA]</scope>
    <source>
        <strain evidence="5">SpSt-339</strain>
    </source>
</reference>
<evidence type="ECO:0000313" key="5">
    <source>
        <dbReference type="EMBL" id="HEN16045.1"/>
    </source>
</evidence>
<keyword evidence="1" id="KW-0479">Metal-binding</keyword>
<name>A0A7C2JZV6_9PLAN</name>
<dbReference type="PANTHER" id="PTHR42970">
    <property type="entry name" value="PECTATE LYASE C-RELATED"/>
    <property type="match status" value="1"/>
</dbReference>
<evidence type="ECO:0000256" key="2">
    <source>
        <dbReference type="ARBA" id="ARBA00023180"/>
    </source>
</evidence>
<keyword evidence="4" id="KW-0732">Signal</keyword>
<dbReference type="InterPro" id="IPR012334">
    <property type="entry name" value="Pectin_lyas_fold"/>
</dbReference>
<feature type="chain" id="PRO_5027669133" evidence="4">
    <location>
        <begin position="26"/>
        <end position="482"/>
    </location>
</feature>
<evidence type="ECO:0000256" key="1">
    <source>
        <dbReference type="ARBA" id="ARBA00022723"/>
    </source>
</evidence>
<proteinExistence type="predicted"/>
<dbReference type="EMBL" id="DSOK01000315">
    <property type="protein sequence ID" value="HEN16045.1"/>
    <property type="molecule type" value="Genomic_DNA"/>
</dbReference>
<dbReference type="GO" id="GO:0046872">
    <property type="term" value="F:metal ion binding"/>
    <property type="evidence" value="ECO:0007669"/>
    <property type="project" value="UniProtKB-KW"/>
</dbReference>
<feature type="signal peptide" evidence="4">
    <location>
        <begin position="1"/>
        <end position="25"/>
    </location>
</feature>
<dbReference type="InterPro" id="IPR052063">
    <property type="entry name" value="Polysaccharide_Lyase_1"/>
</dbReference>
<organism evidence="5">
    <name type="scientific">Schlesneria paludicola</name>
    <dbReference type="NCBI Taxonomy" id="360056"/>
    <lineage>
        <taxon>Bacteria</taxon>
        <taxon>Pseudomonadati</taxon>
        <taxon>Planctomycetota</taxon>
        <taxon>Planctomycetia</taxon>
        <taxon>Planctomycetales</taxon>
        <taxon>Planctomycetaceae</taxon>
        <taxon>Schlesneria</taxon>
    </lineage>
</organism>
<dbReference type="InterPro" id="IPR011050">
    <property type="entry name" value="Pectin_lyase_fold/virulence"/>
</dbReference>
<dbReference type="Gene3D" id="2.160.20.10">
    <property type="entry name" value="Single-stranded right-handed beta-helix, Pectin lyase-like"/>
    <property type="match status" value="1"/>
</dbReference>
<keyword evidence="2" id="KW-0325">Glycoprotein</keyword>
<gene>
    <name evidence="5" type="ORF">ENQ76_11335</name>
</gene>
<accession>A0A7C2JZV6</accession>
<dbReference type="GO" id="GO:0016829">
    <property type="term" value="F:lyase activity"/>
    <property type="evidence" value="ECO:0007669"/>
    <property type="project" value="UniProtKB-KW"/>
</dbReference>
<protein>
    <submittedName>
        <fullName evidence="5">Pectate lyase</fullName>
    </submittedName>
</protein>
<keyword evidence="5" id="KW-0456">Lyase</keyword>
<evidence type="ECO:0000256" key="4">
    <source>
        <dbReference type="SAM" id="SignalP"/>
    </source>
</evidence>
<dbReference type="AlphaFoldDB" id="A0A7C2JZV6"/>
<comment type="caution">
    <text evidence="5">The sequence shown here is derived from an EMBL/GenBank/DDBJ whole genome shotgun (WGS) entry which is preliminary data.</text>
</comment>